<dbReference type="AlphaFoldDB" id="K2G862"/>
<comment type="caution">
    <text evidence="1">The sequence shown here is derived from an EMBL/GenBank/DDBJ whole genome shotgun (WGS) entry which is preliminary data.</text>
</comment>
<accession>K2G862</accession>
<dbReference type="InterPro" id="IPR038763">
    <property type="entry name" value="DHH_sf"/>
</dbReference>
<organism evidence="1">
    <name type="scientific">uncultured bacterium</name>
    <name type="common">gcode 4</name>
    <dbReference type="NCBI Taxonomy" id="1234023"/>
    <lineage>
        <taxon>Bacteria</taxon>
        <taxon>environmental samples</taxon>
    </lineage>
</organism>
<evidence type="ECO:0000313" key="1">
    <source>
        <dbReference type="EMBL" id="EKE26279.1"/>
    </source>
</evidence>
<dbReference type="Gene3D" id="3.10.310.30">
    <property type="match status" value="1"/>
</dbReference>
<gene>
    <name evidence="1" type="ORF">ACD_4C00347G0002</name>
</gene>
<dbReference type="SUPFAM" id="SSF64182">
    <property type="entry name" value="DHH phosphoesterases"/>
    <property type="match status" value="1"/>
</dbReference>
<dbReference type="EMBL" id="AMFJ01000863">
    <property type="protein sequence ID" value="EKE26279.1"/>
    <property type="molecule type" value="Genomic_DNA"/>
</dbReference>
<protein>
    <submittedName>
        <fullName evidence="1">Uncharacterized protein</fullName>
    </submittedName>
</protein>
<reference evidence="1" key="1">
    <citation type="journal article" date="2012" name="Science">
        <title>Fermentation, hydrogen, and sulfur metabolism in multiple uncultivated bacterial phyla.</title>
        <authorList>
            <person name="Wrighton K.C."/>
            <person name="Thomas B.C."/>
            <person name="Sharon I."/>
            <person name="Miller C.S."/>
            <person name="Castelle C.J."/>
            <person name="VerBerkmoes N.C."/>
            <person name="Wilkins M.J."/>
            <person name="Hettich R.L."/>
            <person name="Lipton M.S."/>
            <person name="Williams K.H."/>
            <person name="Long P.E."/>
            <person name="Banfield J.F."/>
        </authorList>
    </citation>
    <scope>NUCLEOTIDE SEQUENCE [LARGE SCALE GENOMIC DNA]</scope>
</reference>
<name>K2G862_9BACT</name>
<sequence>MNIIALTKEYLKNKDFKWLYDFIANNQIDKEIASEIFSLVYDHTNSFKNSNTTSETMTLAWKLISLWVPHDLVVIEKTKKNLSRMKFIWEVLNKIKNYNSWKILFATIENDLFEKYDENIETLQIIINETLFSIKNVEAVVFFIKEEDCWKPIIRFKDNTKKIKFDLDSLSQLVKK</sequence>
<dbReference type="Gene3D" id="3.90.1640.10">
    <property type="entry name" value="inorganic pyrophosphatase (n-terminal core)"/>
    <property type="match status" value="1"/>
</dbReference>
<proteinExistence type="predicted"/>